<protein>
    <recommendedName>
        <fullName evidence="7">Protein kinase domain-containing protein</fullName>
    </recommendedName>
</protein>
<dbReference type="SUPFAM" id="SSF52540">
    <property type="entry name" value="P-loop containing nucleoside triphosphate hydrolases"/>
    <property type="match status" value="3"/>
</dbReference>
<evidence type="ECO:0000256" key="5">
    <source>
        <dbReference type="ARBA" id="ARBA00022840"/>
    </source>
</evidence>
<gene>
    <name evidence="8" type="ORF">RclHR1_09520003</name>
</gene>
<feature type="domain" description="Protein kinase" evidence="7">
    <location>
        <begin position="52"/>
        <end position="315"/>
    </location>
</feature>
<dbReference type="InterPro" id="IPR006703">
    <property type="entry name" value="G_AIG1"/>
</dbReference>
<accession>A0A2Z6S4Q8</accession>
<dbReference type="PANTHER" id="PTHR44329:SF288">
    <property type="entry name" value="MITOGEN-ACTIVATED PROTEIN KINASE KINASE KINASE 20"/>
    <property type="match status" value="1"/>
</dbReference>
<feature type="domain" description="Protein kinase" evidence="7">
    <location>
        <begin position="341"/>
        <end position="603"/>
    </location>
</feature>
<dbReference type="PANTHER" id="PTHR44329">
    <property type="entry name" value="SERINE/THREONINE-PROTEIN KINASE TNNI3K-RELATED"/>
    <property type="match status" value="1"/>
</dbReference>
<dbReference type="InterPro" id="IPR017441">
    <property type="entry name" value="Protein_kinase_ATP_BS"/>
</dbReference>
<evidence type="ECO:0000256" key="3">
    <source>
        <dbReference type="ARBA" id="ARBA00022741"/>
    </source>
</evidence>
<dbReference type="PROSITE" id="PS00107">
    <property type="entry name" value="PROTEIN_KINASE_ATP"/>
    <property type="match status" value="2"/>
</dbReference>
<dbReference type="Pfam" id="PF04548">
    <property type="entry name" value="AIG1"/>
    <property type="match status" value="1"/>
</dbReference>
<feature type="binding site" evidence="6">
    <location>
        <position position="80"/>
    </location>
    <ligand>
        <name>ATP</name>
        <dbReference type="ChEBI" id="CHEBI:30616"/>
    </ligand>
</feature>
<proteinExistence type="inferred from homology"/>
<dbReference type="InterPro" id="IPR001245">
    <property type="entry name" value="Ser-Thr/Tyr_kinase_cat_dom"/>
</dbReference>
<dbReference type="GO" id="GO:0004674">
    <property type="term" value="F:protein serine/threonine kinase activity"/>
    <property type="evidence" value="ECO:0007669"/>
    <property type="project" value="TreeGrafter"/>
</dbReference>
<dbReference type="PRINTS" id="PR00109">
    <property type="entry name" value="TYRKINASE"/>
</dbReference>
<dbReference type="STRING" id="94130.A0A2Z6S4Q8"/>
<dbReference type="EMBL" id="BEXD01004373">
    <property type="protein sequence ID" value="GBC10318.1"/>
    <property type="molecule type" value="Genomic_DNA"/>
</dbReference>
<keyword evidence="3 6" id="KW-0547">Nucleotide-binding</keyword>
<name>A0A2Z6S4Q8_9GLOM</name>
<keyword evidence="5 6" id="KW-0067">ATP-binding</keyword>
<evidence type="ECO:0000313" key="9">
    <source>
        <dbReference type="Proteomes" id="UP000247702"/>
    </source>
</evidence>
<evidence type="ECO:0000256" key="1">
    <source>
        <dbReference type="ARBA" id="ARBA00008171"/>
    </source>
</evidence>
<dbReference type="InterPro" id="IPR051681">
    <property type="entry name" value="Ser/Thr_Kinases-Pseudokinases"/>
</dbReference>
<dbReference type="SUPFAM" id="SSF56112">
    <property type="entry name" value="Protein kinase-like (PK-like)"/>
    <property type="match status" value="2"/>
</dbReference>
<dbReference type="InterPro" id="IPR027417">
    <property type="entry name" value="P-loop_NTPase"/>
</dbReference>
<keyword evidence="4" id="KW-0418">Kinase</keyword>
<evidence type="ECO:0000313" key="8">
    <source>
        <dbReference type="EMBL" id="GBC10318.1"/>
    </source>
</evidence>
<dbReference type="Gene3D" id="1.10.510.10">
    <property type="entry name" value="Transferase(Phosphotransferase) domain 1"/>
    <property type="match status" value="2"/>
</dbReference>
<dbReference type="Pfam" id="PF07714">
    <property type="entry name" value="PK_Tyr_Ser-Thr"/>
    <property type="match status" value="2"/>
</dbReference>
<dbReference type="InterPro" id="IPR000719">
    <property type="entry name" value="Prot_kinase_dom"/>
</dbReference>
<organism evidence="8 9">
    <name type="scientific">Rhizophagus clarus</name>
    <dbReference type="NCBI Taxonomy" id="94130"/>
    <lineage>
        <taxon>Eukaryota</taxon>
        <taxon>Fungi</taxon>
        <taxon>Fungi incertae sedis</taxon>
        <taxon>Mucoromycota</taxon>
        <taxon>Glomeromycotina</taxon>
        <taxon>Glomeromycetes</taxon>
        <taxon>Glomerales</taxon>
        <taxon>Glomeraceae</taxon>
        <taxon>Rhizophagus</taxon>
    </lineage>
</organism>
<dbReference type="Gene3D" id="3.40.50.300">
    <property type="entry name" value="P-loop containing nucleotide triphosphate hydrolases"/>
    <property type="match status" value="2"/>
</dbReference>
<keyword evidence="9" id="KW-1185">Reference proteome</keyword>
<evidence type="ECO:0000256" key="4">
    <source>
        <dbReference type="ARBA" id="ARBA00022777"/>
    </source>
</evidence>
<feature type="binding site" evidence="6">
    <location>
        <position position="370"/>
    </location>
    <ligand>
        <name>ATP</name>
        <dbReference type="ChEBI" id="CHEBI:30616"/>
    </ligand>
</feature>
<keyword evidence="2" id="KW-0808">Transferase</keyword>
<reference evidence="8 9" key="1">
    <citation type="submission" date="2017-11" db="EMBL/GenBank/DDBJ databases">
        <title>The genome of Rhizophagus clarus HR1 reveals common genetic basis of auxotrophy among arbuscular mycorrhizal fungi.</title>
        <authorList>
            <person name="Kobayashi Y."/>
        </authorList>
    </citation>
    <scope>NUCLEOTIDE SEQUENCE [LARGE SCALE GENOMIC DNA]</scope>
    <source>
        <strain evidence="8 9">HR1</strain>
    </source>
</reference>
<dbReference type="PROSITE" id="PS50011">
    <property type="entry name" value="PROTEIN_KINASE_DOM"/>
    <property type="match status" value="2"/>
</dbReference>
<comment type="similarity">
    <text evidence="1">Belongs to the protein kinase superfamily. TKL Ser/Thr protein kinase family. ROCO subfamily.</text>
</comment>
<evidence type="ECO:0000256" key="6">
    <source>
        <dbReference type="PROSITE-ProRule" id="PRU10141"/>
    </source>
</evidence>
<evidence type="ECO:0000256" key="2">
    <source>
        <dbReference type="ARBA" id="ARBA00022679"/>
    </source>
</evidence>
<dbReference type="GO" id="GO:0005524">
    <property type="term" value="F:ATP binding"/>
    <property type="evidence" value="ECO:0007669"/>
    <property type="project" value="UniProtKB-UniRule"/>
</dbReference>
<dbReference type="GO" id="GO:0005525">
    <property type="term" value="F:GTP binding"/>
    <property type="evidence" value="ECO:0007669"/>
    <property type="project" value="InterPro"/>
</dbReference>
<evidence type="ECO:0000259" key="7">
    <source>
        <dbReference type="PROSITE" id="PS50011"/>
    </source>
</evidence>
<sequence>MHQLHKLTDLFVESLKIKFTYRNLIAKMISAKEWVEEKIKNEYIRYFEHDKFSQIVEIGRGGFGKVSKANLADTGLVALKIIFSKDSKEGLNEVNDGFVNEVGLKLLREVDYHPNINRILGITKDSEYYISVLEYANEGNLRDYLKEKFVSLKWKDKIQMALDITNGLKFLHSKEIIHRNLHSHNILVNNGKLSIADFGLFKKLAEVTNSISIRNVMVEYVEPQCLKNIEYKKDKKSDIYSLGVLLWEISSGFPPFSGFSKDILYGYIKDGHREEPIEGAPIKYQKLYQECWDDEPKSRPDIEKVYEILKTDEYCLNNLYTVDWLKESIEGFVNHYDYSEFKLTQMIGTGSSGFVYRAFWKNTDQIFALKLFNRDRTTLKEVVNEIKLHKKVDFHENIIRFYGVTIVMKTKYALVLEYADSGTLKNYLHENFNELLWEDKCQFAFQLASAVACMHEYDIIHRDLHADNVFVHQKKLKLADFGMSKKIAESSNNTKVFGVIPYIDPKQLNNQNYKLNKKSDVYSVGVLMWQISSGRRPYCINNYDASLILLIINGKREEIIDGTPDKYSKLYTECWRYEPDERPNMQDIASNLKALVSSGQTYINFNVVNKGNITLEKSSSEGTISTIDLNKSLSISDFAKSICIDSVSLSSFQSQVPVIKSKMSVISLDTAKLNNQLYETKGKEKIRNLLVIGYAGSGKSTLSNVLLNDTGHSEGIRDSIKKTKNFQRQSFKWKETEYHVVDIIGIEDINLIKKEVIYEKIAELISLMPEGISRVLFVIDGKFSAEEASTFSLFKDSIFGCGIAEYITIVRTKFSNFKNEDECKKDKDLCAENELIAELCKSIVYVDNPPINIVVRDEDDKKTIRINKRRRNQSREILLGHLDKVFQEKHYKSKMWDNISNKNSISEEVERNLKFEIPVLNHTEKAEHNLKPVHSEEDLGIAHYVGTASSKKRVGKLIIVGRINSGKSTLANVLIDSKKETKYLVVDTGVTKLTKNIVRFSDGMSQFLFVIDRKLTKEEIKAIFNSGIYENVTIVRTKFINFKSKDECNKDKEDLCKKIRSLHKESGVVAKICKNIVYVDNSPINIFVSDQDDKAIIRINRKRRDKSRSILINHLNKVFQKHDKYNEANSTSKFMKCLTSFINPSLFKLYPNMQESEKIRNLLIIGQPDSGKSTLSDVLCGTYDLSSTVKKDFRQRTFEWKGTKYRAIEIRIKLIEKKVLYNNIGKIIYSMPEGISQVLFVVNERFTAEEIETLKVFSKAIFESGIIKHTTIVRTKFTNFEKKRECERDKEKLCKDNEIISKIVESCRDIIYVDNPPTNIQNVERREKSRNILLSQLKFACQKYYKLVTWDELHAKIASYIKESTVEDCTAKEVGSNLILEIPALANINFDAYLKYRIENTSRKILKGITSIDLEENIEGLLDSQLTNSVSLMKILKMTKSVTNEQLIKRLNLNYGLFLNKCNIRPSNKAIFMEDGELNIILYDGQPIIYTDVNDPSSSESLLGFGNKSDVCISFPIAEITYKSELLKDFSKCTDNENNFHEQYGHFFARKVSVGNKLFIKEFNSATQTQIGILKFYLLCAYNSARYSVEVQFKNLFTLNHLPKMETIDGEELNTYEKLVKWIDNLYPQKTWYEKKINIHEELINWINNLCQISKIDVISYDNFVTTSELRESILPIYGPETFDERQPGVMNFREKLSLDDWVSDAEYNNLVSWITDFQLFQGLIFNQSCEIKLSKKIAIDLIEVPKVNMSDKSYLRMISPSTKLEVYLISNNIFSIKDLSTFPFIENDVEVYKGYNHILVKCEQYEILLNKDYIKPTEKFEKIIEKALDNMKPLKALQKVFNEYGHLFPQKIILGRSLKVILPNSSLNKTVENVNDINEILELLNNLNISYLLTQKGKNIEKQDLHNWIKDTNDNLEIIEFDDIIPLYKILKKGQQGKIEEILQSNHKILMTGITKLRDLNSSDVEYCKHISIRRSLEDESYEVFGSIISEDNKKLEEIYVNFGLCDYNGFFAVIKKLEAANIDVTKCQILWMIIGIPSKSSVFSPKNRKIQVNYIKKSITLQSKQSYYHIETPFLLTEGDSVSIHAYYPSTNFEFNSIIKLVKWKDRSIEVKITDIITIPESSIDIELHICVLRSDYGMLKVDYEIEVEYPLDLIGCILTNKNTNIN</sequence>
<comment type="caution">
    <text evidence="8">The sequence shown here is derived from an EMBL/GenBank/DDBJ whole genome shotgun (WGS) entry which is preliminary data.</text>
</comment>
<dbReference type="Proteomes" id="UP000247702">
    <property type="component" value="Unassembled WGS sequence"/>
</dbReference>
<dbReference type="InterPro" id="IPR011009">
    <property type="entry name" value="Kinase-like_dom_sf"/>
</dbReference>